<accession>A0ABD3MPC2</accession>
<organism evidence="5 6">
    <name type="scientific">Discostella pseudostelligera</name>
    <dbReference type="NCBI Taxonomy" id="259834"/>
    <lineage>
        <taxon>Eukaryota</taxon>
        <taxon>Sar</taxon>
        <taxon>Stramenopiles</taxon>
        <taxon>Ochrophyta</taxon>
        <taxon>Bacillariophyta</taxon>
        <taxon>Coscinodiscophyceae</taxon>
        <taxon>Thalassiosirophycidae</taxon>
        <taxon>Stephanodiscales</taxon>
        <taxon>Stephanodiscaceae</taxon>
        <taxon>Discostella</taxon>
    </lineage>
</organism>
<dbReference type="EMBL" id="JALLBG020000102">
    <property type="protein sequence ID" value="KAL3764696.1"/>
    <property type="molecule type" value="Genomic_DNA"/>
</dbReference>
<keyword evidence="6" id="KW-1185">Reference proteome</keyword>
<sequence>MNAMVDKFHHDDGADKQVDDLREQMRLLQQDRRANIDLLEASKVATGNEIRSLKEDNSKLRTRLSNLQKSAAALEHDFHHSDVDGVKKAVLQKRNEFDTQKSLLVTLTAKLNKLKDESIVCRIEEQRPNQEGEPLSRQIRSLENRLDTALIKYNEAHGICSTYEHIVKRLKDEKVGFDNQLTALERTLESKHQDFEELVLLSGDASHAREISFQNLQKSKCDLEESKNRRSRDLRERQQHTKIRKQMIKKQDKGDDERARATSNPPECTDSYDSVAYPVPIGDCDSKQQQLADQEHALNVYETAFRKIKDVTGVSDVNDMIRKVIGQESTTENVQLLTAQNQTRIEDLTRLRNSLVREVDNIKHTNSPAGFQSTKTPDERQDLIYLRLSMFERTKNQFDRLALLLMSIKAGVGHLREKFTALPKDTFEVGQETLVEHCLPDIIRSSGNVLLELHTMTKDKEFDMHIKVQDTKFTEFTRASRELLQNRRPMTHGATEDRPFNQRISLRSTKGTSTFGNYTNCETDFGEFEAEEEISRDGVKTASSKIIAMEERRKLRSPKPDVAQ</sequence>
<dbReference type="Proteomes" id="UP001530293">
    <property type="component" value="Unassembled WGS sequence"/>
</dbReference>
<dbReference type="PANTHER" id="PTHR46518:SF1">
    <property type="entry name" value="OUTER DYNEIN ARM-DOCKING COMPLEX SUBUNIT 3"/>
    <property type="match status" value="1"/>
</dbReference>
<evidence type="ECO:0000256" key="2">
    <source>
        <dbReference type="SAM" id="Coils"/>
    </source>
</evidence>
<feature type="coiled-coil region" evidence="2">
    <location>
        <begin position="11"/>
        <end position="77"/>
    </location>
</feature>
<name>A0ABD3MPC2_9STRA</name>
<comment type="caution">
    <text evidence="5">The sequence shown here is derived from an EMBL/GenBank/DDBJ whole genome shotgun (WGS) entry which is preliminary data.</text>
</comment>
<proteinExistence type="predicted"/>
<evidence type="ECO:0000259" key="4">
    <source>
        <dbReference type="Pfam" id="PF21773"/>
    </source>
</evidence>
<keyword evidence="1 2" id="KW-0175">Coiled coil</keyword>
<reference evidence="5 6" key="1">
    <citation type="submission" date="2024-10" db="EMBL/GenBank/DDBJ databases">
        <title>Updated reference genomes for cyclostephanoid diatoms.</title>
        <authorList>
            <person name="Roberts W.R."/>
            <person name="Alverson A.J."/>
        </authorList>
    </citation>
    <scope>NUCLEOTIDE SEQUENCE [LARGE SCALE GENOMIC DNA]</scope>
    <source>
        <strain evidence="5 6">AJA232-27</strain>
    </source>
</reference>
<dbReference type="PANTHER" id="PTHR46518">
    <property type="entry name" value="COILED-COIL DOMAIN-CONTAINING PROTEIN 151"/>
    <property type="match status" value="1"/>
</dbReference>
<dbReference type="InterPro" id="IPR033192">
    <property type="entry name" value="ODAD3"/>
</dbReference>
<evidence type="ECO:0000313" key="5">
    <source>
        <dbReference type="EMBL" id="KAL3764696.1"/>
    </source>
</evidence>
<dbReference type="AlphaFoldDB" id="A0ABD3MPC2"/>
<dbReference type="Pfam" id="PF21773">
    <property type="entry name" value="ODAD1_CC"/>
    <property type="match status" value="1"/>
</dbReference>
<dbReference type="InterPro" id="IPR049258">
    <property type="entry name" value="ODAD1_CC"/>
</dbReference>
<feature type="compositionally biased region" description="Basic and acidic residues" evidence="3">
    <location>
        <begin position="222"/>
        <end position="239"/>
    </location>
</feature>
<feature type="domain" description="ODAD1 central coiled coil region" evidence="4">
    <location>
        <begin position="137"/>
        <end position="418"/>
    </location>
</feature>
<feature type="compositionally biased region" description="Basic and acidic residues" evidence="3">
    <location>
        <begin position="249"/>
        <end position="260"/>
    </location>
</feature>
<feature type="region of interest" description="Disordered" evidence="3">
    <location>
        <begin position="222"/>
        <end position="273"/>
    </location>
</feature>
<evidence type="ECO:0000256" key="1">
    <source>
        <dbReference type="ARBA" id="ARBA00023054"/>
    </source>
</evidence>
<evidence type="ECO:0000313" key="6">
    <source>
        <dbReference type="Proteomes" id="UP001530293"/>
    </source>
</evidence>
<evidence type="ECO:0000256" key="3">
    <source>
        <dbReference type="SAM" id="MobiDB-lite"/>
    </source>
</evidence>
<gene>
    <name evidence="5" type="ORF">ACHAWU_001526</name>
</gene>
<protein>
    <recommendedName>
        <fullName evidence="4">ODAD1 central coiled coil region domain-containing protein</fullName>
    </recommendedName>
</protein>